<dbReference type="EMBL" id="LQQU01000011">
    <property type="protein sequence ID" value="KZE33921.1"/>
    <property type="molecule type" value="Genomic_DNA"/>
</dbReference>
<dbReference type="RefSeq" id="WP_066610640.1">
    <property type="nucleotide sequence ID" value="NZ_LQQU01000011.1"/>
</dbReference>
<feature type="transmembrane region" description="Helical" evidence="1">
    <location>
        <begin position="26"/>
        <end position="45"/>
    </location>
</feature>
<keyword evidence="1" id="KW-0472">Membrane</keyword>
<dbReference type="Proteomes" id="UP000076625">
    <property type="component" value="Unassembled WGS sequence"/>
</dbReference>
<evidence type="ECO:0000313" key="2">
    <source>
        <dbReference type="EMBL" id="KZE33921.1"/>
    </source>
</evidence>
<keyword evidence="3" id="KW-1185">Reference proteome</keyword>
<reference evidence="3" key="1">
    <citation type="submission" date="2016-01" db="EMBL/GenBank/DDBJ databases">
        <title>Draft genome of Chromobacterium sp. F49.</title>
        <authorList>
            <person name="Hong K.W."/>
        </authorList>
    </citation>
    <scope>NUCLEOTIDE SEQUENCE [LARGE SCALE GENOMIC DNA]</scope>
    <source>
        <strain evidence="3">CN10</strain>
    </source>
</reference>
<feature type="transmembrane region" description="Helical" evidence="1">
    <location>
        <begin position="57"/>
        <end position="77"/>
    </location>
</feature>
<protein>
    <recommendedName>
        <fullName evidence="4">Yip1 domain-containing protein</fullName>
    </recommendedName>
</protein>
<evidence type="ECO:0008006" key="4">
    <source>
        <dbReference type="Google" id="ProtNLM"/>
    </source>
</evidence>
<gene>
    <name evidence="2" type="ORF">AVW16_07625</name>
</gene>
<keyword evidence="1" id="KW-1133">Transmembrane helix</keyword>
<name>A0A163D5Q4_9NEIS</name>
<evidence type="ECO:0000313" key="3">
    <source>
        <dbReference type="Proteomes" id="UP000076625"/>
    </source>
</evidence>
<dbReference type="AlphaFoldDB" id="A0A163D5Q4"/>
<sequence length="194" mass="21066">MQRFLDDVIDLVRGRVQPLSHYQYPFWQTALLLTLMGVFASARAVEIGGSTDGRLLFFVLFTWMQILLFVRFIGWWLRLAGAELEGSLFGLVVLTNSPQLLEPLASWLPDDVARGVTLALSLLSVIILIRALSSVSGVSKLRVFLGVLCYTPLAILLLTGLTGFAGQMGWIELPPELLDAASQGASSAGASSAR</sequence>
<dbReference type="OrthoDB" id="9135846at2"/>
<comment type="caution">
    <text evidence="2">The sequence shown here is derived from an EMBL/GenBank/DDBJ whole genome shotgun (WGS) entry which is preliminary data.</text>
</comment>
<dbReference type="STRING" id="1452487.AVW16_07625"/>
<feature type="transmembrane region" description="Helical" evidence="1">
    <location>
        <begin position="112"/>
        <end position="132"/>
    </location>
</feature>
<proteinExistence type="predicted"/>
<accession>A0A163D5Q4</accession>
<organism evidence="2 3">
    <name type="scientific">Crenobacter luteus</name>
    <dbReference type="NCBI Taxonomy" id="1452487"/>
    <lineage>
        <taxon>Bacteria</taxon>
        <taxon>Pseudomonadati</taxon>
        <taxon>Pseudomonadota</taxon>
        <taxon>Betaproteobacteria</taxon>
        <taxon>Neisseriales</taxon>
        <taxon>Neisseriaceae</taxon>
        <taxon>Crenobacter</taxon>
    </lineage>
</organism>
<evidence type="ECO:0000256" key="1">
    <source>
        <dbReference type="SAM" id="Phobius"/>
    </source>
</evidence>
<feature type="transmembrane region" description="Helical" evidence="1">
    <location>
        <begin position="144"/>
        <end position="165"/>
    </location>
</feature>
<keyword evidence="1" id="KW-0812">Transmembrane</keyword>